<protein>
    <submittedName>
        <fullName evidence="8">MerR family mercuric resistance operon transcriptional regulator</fullName>
    </submittedName>
</protein>
<dbReference type="Pfam" id="PF13411">
    <property type="entry name" value="MerR_1"/>
    <property type="match status" value="1"/>
</dbReference>
<reference evidence="8 9" key="1">
    <citation type="submission" date="2020-08" db="EMBL/GenBank/DDBJ databases">
        <title>Genomic Encyclopedia of Type Strains, Phase IV (KMG-IV): sequencing the most valuable type-strain genomes for metagenomic binning, comparative biology and taxonomic classification.</title>
        <authorList>
            <person name="Goeker M."/>
        </authorList>
    </citation>
    <scope>NUCLEOTIDE SEQUENCE [LARGE SCALE GENOMIC DNA]</scope>
    <source>
        <strain evidence="8 9">DSM 25897</strain>
    </source>
</reference>
<evidence type="ECO:0000313" key="8">
    <source>
        <dbReference type="EMBL" id="MBB5015356.1"/>
    </source>
</evidence>
<comment type="caution">
    <text evidence="8">The sequence shown here is derived from an EMBL/GenBank/DDBJ whole genome shotgun (WGS) entry which is preliminary data.</text>
</comment>
<dbReference type="GO" id="GO:0003700">
    <property type="term" value="F:DNA-binding transcription factor activity"/>
    <property type="evidence" value="ECO:0007669"/>
    <property type="project" value="InterPro"/>
</dbReference>
<dbReference type="InterPro" id="IPR000551">
    <property type="entry name" value="MerR-type_HTH_dom"/>
</dbReference>
<dbReference type="InterPro" id="IPR009061">
    <property type="entry name" value="DNA-bd_dom_put_sf"/>
</dbReference>
<evidence type="ECO:0000259" key="7">
    <source>
        <dbReference type="PROSITE" id="PS50937"/>
    </source>
</evidence>
<dbReference type="SUPFAM" id="SSF46955">
    <property type="entry name" value="Putative DNA-binding domain"/>
    <property type="match status" value="1"/>
</dbReference>
<keyword evidence="4" id="KW-0804">Transcription</keyword>
<dbReference type="PROSITE" id="PS50937">
    <property type="entry name" value="HTH_MERR_2"/>
    <property type="match status" value="1"/>
</dbReference>
<evidence type="ECO:0000256" key="3">
    <source>
        <dbReference type="ARBA" id="ARBA00023125"/>
    </source>
</evidence>
<dbReference type="SMART" id="SM00422">
    <property type="entry name" value="HTH_MERR"/>
    <property type="match status" value="1"/>
</dbReference>
<dbReference type="AlphaFoldDB" id="A0A7W7XZJ9"/>
<evidence type="ECO:0000256" key="5">
    <source>
        <dbReference type="SAM" id="Coils"/>
    </source>
</evidence>
<dbReference type="PRINTS" id="PR00040">
    <property type="entry name" value="HTHMERR"/>
</dbReference>
<accession>A0A7W7XZJ9</accession>
<evidence type="ECO:0000256" key="4">
    <source>
        <dbReference type="ARBA" id="ARBA00023163"/>
    </source>
</evidence>
<dbReference type="PANTHER" id="PTHR30204:SF69">
    <property type="entry name" value="MERR-FAMILY TRANSCRIPTIONAL REGULATOR"/>
    <property type="match status" value="1"/>
</dbReference>
<dbReference type="PANTHER" id="PTHR30204">
    <property type="entry name" value="REDOX-CYCLING DRUG-SENSING TRANSCRIPTIONAL ACTIVATOR SOXR"/>
    <property type="match status" value="1"/>
</dbReference>
<sequence length="154" mass="17146">MAAKPFSIGRLAAAAGVHVETVRYYQRRGLLDQPVRPLGGIRRYGPADLERLRFIRRAKAMGFSLDEIADLSKIAGHRACERTRRLTEHKLAQVRERLEALRRLEAELVRLVAACSRHDGDECPTLGLLADAVGKPAGRHRRPPRPIDACPAGR</sequence>
<feature type="coiled-coil region" evidence="5">
    <location>
        <begin position="84"/>
        <end position="111"/>
    </location>
</feature>
<feature type="domain" description="HTH merR-type" evidence="7">
    <location>
        <begin position="5"/>
        <end position="74"/>
    </location>
</feature>
<dbReference type="PROSITE" id="PS00552">
    <property type="entry name" value="HTH_MERR_1"/>
    <property type="match status" value="1"/>
</dbReference>
<dbReference type="Proteomes" id="UP000519004">
    <property type="component" value="Unassembled WGS sequence"/>
</dbReference>
<dbReference type="GO" id="GO:0003677">
    <property type="term" value="F:DNA binding"/>
    <property type="evidence" value="ECO:0007669"/>
    <property type="project" value="UniProtKB-KW"/>
</dbReference>
<name>A0A7W7XZJ9_9GAMM</name>
<proteinExistence type="predicted"/>
<evidence type="ECO:0000256" key="6">
    <source>
        <dbReference type="SAM" id="MobiDB-lite"/>
    </source>
</evidence>
<dbReference type="RefSeq" id="WP_183948050.1">
    <property type="nucleotide sequence ID" value="NZ_JACHHX010000007.1"/>
</dbReference>
<dbReference type="EMBL" id="JACHHX010000007">
    <property type="protein sequence ID" value="MBB5015356.1"/>
    <property type="molecule type" value="Genomic_DNA"/>
</dbReference>
<dbReference type="InterPro" id="IPR047057">
    <property type="entry name" value="MerR_fam"/>
</dbReference>
<evidence type="ECO:0000256" key="2">
    <source>
        <dbReference type="ARBA" id="ARBA00023015"/>
    </source>
</evidence>
<keyword evidence="2" id="KW-0805">Transcription regulation</keyword>
<keyword evidence="5" id="KW-0175">Coiled coil</keyword>
<organism evidence="8 9">
    <name type="scientific">Rehaibacterium terrae</name>
    <dbReference type="NCBI Taxonomy" id="1341696"/>
    <lineage>
        <taxon>Bacteria</taxon>
        <taxon>Pseudomonadati</taxon>
        <taxon>Pseudomonadota</taxon>
        <taxon>Gammaproteobacteria</taxon>
        <taxon>Lysobacterales</taxon>
        <taxon>Lysobacteraceae</taxon>
        <taxon>Rehaibacterium</taxon>
    </lineage>
</organism>
<dbReference type="Gene3D" id="1.10.1660.10">
    <property type="match status" value="1"/>
</dbReference>
<evidence type="ECO:0000313" key="9">
    <source>
        <dbReference type="Proteomes" id="UP000519004"/>
    </source>
</evidence>
<gene>
    <name evidence="8" type="ORF">HNQ58_001254</name>
</gene>
<keyword evidence="1" id="KW-0678">Repressor</keyword>
<evidence type="ECO:0000256" key="1">
    <source>
        <dbReference type="ARBA" id="ARBA00022491"/>
    </source>
</evidence>
<keyword evidence="9" id="KW-1185">Reference proteome</keyword>
<feature type="region of interest" description="Disordered" evidence="6">
    <location>
        <begin position="134"/>
        <end position="154"/>
    </location>
</feature>
<keyword evidence="3" id="KW-0238">DNA-binding</keyword>